<dbReference type="Proteomes" id="UP000187209">
    <property type="component" value="Unassembled WGS sequence"/>
</dbReference>
<evidence type="ECO:0000256" key="6">
    <source>
        <dbReference type="RuleBase" id="RU000394"/>
    </source>
</evidence>
<organism evidence="9 10">
    <name type="scientific">Stentor coeruleus</name>
    <dbReference type="NCBI Taxonomy" id="5963"/>
    <lineage>
        <taxon>Eukaryota</taxon>
        <taxon>Sar</taxon>
        <taxon>Alveolata</taxon>
        <taxon>Ciliophora</taxon>
        <taxon>Postciliodesmatophora</taxon>
        <taxon>Heterotrichea</taxon>
        <taxon>Heterotrichida</taxon>
        <taxon>Stentoridae</taxon>
        <taxon>Stentor</taxon>
    </lineage>
</organism>
<keyword evidence="4 5" id="KW-0505">Motor protein</keyword>
<protein>
    <recommendedName>
        <fullName evidence="6">Kinesin-like protein</fullName>
    </recommendedName>
</protein>
<dbReference type="PROSITE" id="PS00411">
    <property type="entry name" value="KINESIN_MOTOR_1"/>
    <property type="match status" value="1"/>
</dbReference>
<dbReference type="GO" id="GO:0007018">
    <property type="term" value="P:microtubule-based movement"/>
    <property type="evidence" value="ECO:0007669"/>
    <property type="project" value="InterPro"/>
</dbReference>
<comment type="similarity">
    <text evidence="5 6">Belongs to the TRAFAC class myosin-kinesin ATPase superfamily. Kinesin family.</text>
</comment>
<dbReference type="PROSITE" id="PS50067">
    <property type="entry name" value="KINESIN_MOTOR_2"/>
    <property type="match status" value="1"/>
</dbReference>
<dbReference type="PRINTS" id="PR00380">
    <property type="entry name" value="KINESINHEAVY"/>
</dbReference>
<dbReference type="FunFam" id="3.40.850.10:FF:000082">
    <property type="entry name" value="OSM3-like kinesin"/>
    <property type="match status" value="1"/>
</dbReference>
<keyword evidence="2 5" id="KW-0067">ATP-binding</keyword>
<proteinExistence type="inferred from homology"/>
<feature type="binding site" evidence="5">
    <location>
        <begin position="104"/>
        <end position="111"/>
    </location>
    <ligand>
        <name>ATP</name>
        <dbReference type="ChEBI" id="CHEBI:30616"/>
    </ligand>
</feature>
<dbReference type="AlphaFoldDB" id="A0A1R2CEV8"/>
<comment type="caution">
    <text evidence="9">The sequence shown here is derived from an EMBL/GenBank/DDBJ whole genome shotgun (WGS) entry which is preliminary data.</text>
</comment>
<feature type="coiled-coil region" evidence="7">
    <location>
        <begin position="441"/>
        <end position="551"/>
    </location>
</feature>
<evidence type="ECO:0000256" key="3">
    <source>
        <dbReference type="ARBA" id="ARBA00023054"/>
    </source>
</evidence>
<dbReference type="OrthoDB" id="3176171at2759"/>
<dbReference type="SMART" id="SM00129">
    <property type="entry name" value="KISc"/>
    <property type="match status" value="1"/>
</dbReference>
<dbReference type="PANTHER" id="PTHR47968:SF75">
    <property type="entry name" value="CENTROMERE-ASSOCIATED PROTEIN E"/>
    <property type="match status" value="1"/>
</dbReference>
<evidence type="ECO:0000313" key="10">
    <source>
        <dbReference type="Proteomes" id="UP000187209"/>
    </source>
</evidence>
<evidence type="ECO:0000256" key="2">
    <source>
        <dbReference type="ARBA" id="ARBA00022840"/>
    </source>
</evidence>
<evidence type="ECO:0000256" key="5">
    <source>
        <dbReference type="PROSITE-ProRule" id="PRU00283"/>
    </source>
</evidence>
<dbReference type="InterPro" id="IPR019821">
    <property type="entry name" value="Kinesin_motor_CS"/>
</dbReference>
<accession>A0A1R2CEV8</accession>
<dbReference type="GO" id="GO:0005874">
    <property type="term" value="C:microtubule"/>
    <property type="evidence" value="ECO:0007669"/>
    <property type="project" value="UniProtKB-KW"/>
</dbReference>
<evidence type="ECO:0000259" key="8">
    <source>
        <dbReference type="PROSITE" id="PS50067"/>
    </source>
</evidence>
<evidence type="ECO:0000313" key="9">
    <source>
        <dbReference type="EMBL" id="OMJ87533.1"/>
    </source>
</evidence>
<feature type="domain" description="Kinesin motor" evidence="8">
    <location>
        <begin position="19"/>
        <end position="346"/>
    </location>
</feature>
<dbReference type="GO" id="GO:0005524">
    <property type="term" value="F:ATP binding"/>
    <property type="evidence" value="ECO:0007669"/>
    <property type="project" value="UniProtKB-UniRule"/>
</dbReference>
<sequence length="761" mass="86582">MDRTRSMRFGDDEPEAKGNVTVVCRFRPLNQKEKDMNDKPCVDFGSDGKTVVVKSQYENQGPQTFNFDIVFNPDSTQNSVYEGAAKPIVNSVLEGFNGTVLTYGQTSSGKTHTMTGPDMDDINQKGIIPRMVKTVFSHIENCDDTLEFAVKVAYCEIYLEKIRDLLKPEKSNLKISEDKARGVYIVDLTEEYVSNEDEVYGLMKMGQKNREVGFTNMNEGSSRSHAIFSLTVSQTNTRDLSAKSGKLYLVDLAGSEKVGKTGAEGKRLDEAKNINKSLSTLGLVIFSLTDGKSTHVPYRDSKLTRVLQDSLGGNSKTMLIITCSPASYNEAETISTLRFGIRAKAVKNKPKVNKEYSVAELKLLLSQANELINKKDIRIIWLEKHFTEIGGTIPADIEGEELKEETLASTQEYHEVMGILESEKQKLVEEMELTASLKQDISNVSAKNTNLMRENENLNAQLMSLIFTMNEIEDKLSDSQEECLKAKAKGELQEKQIKVLEDSLKSQEKKIEEQNNEINRIPIDFIPIAEKEHLLKEIKELKTRYNLQEEILKASYTKIIDETNDSFKDKFTEKFSGNTPNFEEMARFFEIERENWTNEHKNLLSDLENKKTIIEELENDKEQSRLTYEALEKDKVENDQKLKDKVNNLGKILEQLTVSYQLLATKYHKSKSEIKIRENKLLQSKEKILKMNNYIRKQNEEINELKIKLEHLDEEQIEKNIDNAPKASHAKIKKSVKGGGNNARVMGLLFNKPGINKQTPN</sequence>
<dbReference type="Pfam" id="PF00225">
    <property type="entry name" value="Kinesin"/>
    <property type="match status" value="1"/>
</dbReference>
<keyword evidence="10" id="KW-1185">Reference proteome</keyword>
<evidence type="ECO:0000256" key="7">
    <source>
        <dbReference type="SAM" id="Coils"/>
    </source>
</evidence>
<dbReference type="GO" id="GO:0003777">
    <property type="term" value="F:microtubule motor activity"/>
    <property type="evidence" value="ECO:0007669"/>
    <property type="project" value="InterPro"/>
</dbReference>
<evidence type="ECO:0000256" key="4">
    <source>
        <dbReference type="ARBA" id="ARBA00023175"/>
    </source>
</evidence>
<keyword evidence="6" id="KW-0493">Microtubule</keyword>
<dbReference type="EMBL" id="MPUH01000174">
    <property type="protein sequence ID" value="OMJ87533.1"/>
    <property type="molecule type" value="Genomic_DNA"/>
</dbReference>
<dbReference type="Gene3D" id="3.40.850.10">
    <property type="entry name" value="Kinesin motor domain"/>
    <property type="match status" value="1"/>
</dbReference>
<keyword evidence="3 7" id="KW-0175">Coiled coil</keyword>
<gene>
    <name evidence="9" type="ORF">SteCoe_10708</name>
</gene>
<feature type="coiled-coil region" evidence="7">
    <location>
        <begin position="600"/>
        <end position="634"/>
    </location>
</feature>
<dbReference type="InterPro" id="IPR001752">
    <property type="entry name" value="Kinesin_motor_dom"/>
</dbReference>
<dbReference type="InterPro" id="IPR027417">
    <property type="entry name" value="P-loop_NTPase"/>
</dbReference>
<dbReference type="PANTHER" id="PTHR47968">
    <property type="entry name" value="CENTROMERE PROTEIN E"/>
    <property type="match status" value="1"/>
</dbReference>
<reference evidence="9 10" key="1">
    <citation type="submission" date="2016-11" db="EMBL/GenBank/DDBJ databases">
        <title>The macronuclear genome of Stentor coeruleus: a giant cell with tiny introns.</title>
        <authorList>
            <person name="Slabodnick M."/>
            <person name="Ruby J.G."/>
            <person name="Reiff S.B."/>
            <person name="Swart E.C."/>
            <person name="Gosai S."/>
            <person name="Prabakaran S."/>
            <person name="Witkowska E."/>
            <person name="Larue G.E."/>
            <person name="Fisher S."/>
            <person name="Freeman R.M."/>
            <person name="Gunawardena J."/>
            <person name="Chu W."/>
            <person name="Stover N.A."/>
            <person name="Gregory B.D."/>
            <person name="Nowacki M."/>
            <person name="Derisi J."/>
            <person name="Roy S.W."/>
            <person name="Marshall W.F."/>
            <person name="Sood P."/>
        </authorList>
    </citation>
    <scope>NUCLEOTIDE SEQUENCE [LARGE SCALE GENOMIC DNA]</scope>
    <source>
        <strain evidence="9">WM001</strain>
    </source>
</reference>
<feature type="coiled-coil region" evidence="7">
    <location>
        <begin position="688"/>
        <end position="715"/>
    </location>
</feature>
<keyword evidence="1 5" id="KW-0547">Nucleotide-binding</keyword>
<name>A0A1R2CEV8_9CILI</name>
<dbReference type="CDD" id="cd01369">
    <property type="entry name" value="KISc_KHC_KIF5"/>
    <property type="match status" value="1"/>
</dbReference>
<evidence type="ECO:0000256" key="1">
    <source>
        <dbReference type="ARBA" id="ARBA00022741"/>
    </source>
</evidence>
<dbReference type="SUPFAM" id="SSF52540">
    <property type="entry name" value="P-loop containing nucleoside triphosphate hydrolases"/>
    <property type="match status" value="1"/>
</dbReference>
<dbReference type="InterPro" id="IPR036961">
    <property type="entry name" value="Kinesin_motor_dom_sf"/>
</dbReference>
<dbReference type="GO" id="GO:0008017">
    <property type="term" value="F:microtubule binding"/>
    <property type="evidence" value="ECO:0007669"/>
    <property type="project" value="InterPro"/>
</dbReference>
<dbReference type="InterPro" id="IPR027640">
    <property type="entry name" value="Kinesin-like_fam"/>
</dbReference>